<keyword evidence="2" id="KW-1185">Reference proteome</keyword>
<organism evidence="1 2">
    <name type="scientific">Taenia crassiceps</name>
    <dbReference type="NCBI Taxonomy" id="6207"/>
    <lineage>
        <taxon>Eukaryota</taxon>
        <taxon>Metazoa</taxon>
        <taxon>Spiralia</taxon>
        <taxon>Lophotrochozoa</taxon>
        <taxon>Platyhelminthes</taxon>
        <taxon>Cestoda</taxon>
        <taxon>Eucestoda</taxon>
        <taxon>Cyclophyllidea</taxon>
        <taxon>Taeniidae</taxon>
        <taxon>Taenia</taxon>
    </lineage>
</organism>
<accession>A0ABR4QJ85</accession>
<gene>
    <name evidence="1" type="ORF">TcWFU_000034</name>
</gene>
<dbReference type="EMBL" id="JAKROA010000002">
    <property type="protein sequence ID" value="KAL5109632.1"/>
    <property type="molecule type" value="Genomic_DNA"/>
</dbReference>
<evidence type="ECO:0000313" key="2">
    <source>
        <dbReference type="Proteomes" id="UP001651158"/>
    </source>
</evidence>
<proteinExistence type="predicted"/>
<reference evidence="1 2" key="1">
    <citation type="journal article" date="2022" name="Front. Cell. Infect. Microbiol.">
        <title>The Genomes of Two Strains of Taenia crassiceps the Animal Model for the Study of Human Cysticercosis.</title>
        <authorList>
            <person name="Bobes R.J."/>
            <person name="Estrada K."/>
            <person name="Rios-Valencia D.G."/>
            <person name="Calderon-Gallegos A."/>
            <person name="de la Torre P."/>
            <person name="Carrero J.C."/>
            <person name="Sanchez-Flores A."/>
            <person name="Laclette J.P."/>
        </authorList>
    </citation>
    <scope>NUCLEOTIDE SEQUENCE [LARGE SCALE GENOMIC DNA]</scope>
    <source>
        <strain evidence="1">WFUcys</strain>
    </source>
</reference>
<evidence type="ECO:0000313" key="1">
    <source>
        <dbReference type="EMBL" id="KAL5109632.1"/>
    </source>
</evidence>
<dbReference type="Proteomes" id="UP001651158">
    <property type="component" value="Unassembled WGS sequence"/>
</dbReference>
<sequence length="99" mass="11279">MATAREGTAIPTTKREVLIVDKPYASVLMKKFLHMYCYHCYKRCFNLKPCNDCAFYPGTTPLMHFLHHDTVYATENVMLGNTIAGYCKTIRLSSFLSSS</sequence>
<comment type="caution">
    <text evidence="1">The sequence shown here is derived from an EMBL/GenBank/DDBJ whole genome shotgun (WGS) entry which is preliminary data.</text>
</comment>
<protein>
    <submittedName>
        <fullName evidence="1">Uncharacterized protein</fullName>
    </submittedName>
</protein>
<name>A0ABR4QJ85_9CEST</name>